<protein>
    <submittedName>
        <fullName evidence="2">Uncharacterized protein</fullName>
    </submittedName>
</protein>
<evidence type="ECO:0000313" key="3">
    <source>
        <dbReference type="Proteomes" id="UP000233750"/>
    </source>
</evidence>
<comment type="caution">
    <text evidence="2">The sequence shown here is derived from an EMBL/GenBank/DDBJ whole genome shotgun (WGS) entry which is preliminary data.</text>
</comment>
<dbReference type="EMBL" id="PJMY01000003">
    <property type="protein sequence ID" value="PKV92453.1"/>
    <property type="molecule type" value="Genomic_DNA"/>
</dbReference>
<keyword evidence="3" id="KW-1185">Reference proteome</keyword>
<evidence type="ECO:0000313" key="2">
    <source>
        <dbReference type="EMBL" id="PKV92453.1"/>
    </source>
</evidence>
<organism evidence="2 3">
    <name type="scientific">Amycolatopsis echigonensis</name>
    <dbReference type="NCBI Taxonomy" id="2576905"/>
    <lineage>
        <taxon>Bacteria</taxon>
        <taxon>Bacillati</taxon>
        <taxon>Actinomycetota</taxon>
        <taxon>Actinomycetes</taxon>
        <taxon>Pseudonocardiales</taxon>
        <taxon>Pseudonocardiaceae</taxon>
        <taxon>Amycolatopsis</taxon>
    </lineage>
</organism>
<gene>
    <name evidence="2" type="ORF">ATK30_3257</name>
</gene>
<name>A0A2N3WF03_9PSEU</name>
<dbReference type="Proteomes" id="UP000233750">
    <property type="component" value="Unassembled WGS sequence"/>
</dbReference>
<sequence length="195" mass="21624">MTTRTDFYLGAQWIGSLQFACHPDNLLKHPYGRAALTARLPSTYVSAVKDLLLMWAVEGLGAAHDPRNGWPWDWETSHCNDWIITYDHGVRMTAGGGDRWHQLDPDNPRPPLRCGPPDFARWLRDPSGPPAVRLPPQRTPGVPRDRSRAPVETPLTKSPGQGSVPPHSRRNPCRTGRNGSCGPCSPSCCRDHGPR</sequence>
<evidence type="ECO:0000256" key="1">
    <source>
        <dbReference type="SAM" id="MobiDB-lite"/>
    </source>
</evidence>
<feature type="region of interest" description="Disordered" evidence="1">
    <location>
        <begin position="97"/>
        <end position="195"/>
    </location>
</feature>
<proteinExistence type="predicted"/>
<reference evidence="2 3" key="1">
    <citation type="submission" date="2017-12" db="EMBL/GenBank/DDBJ databases">
        <title>Sequencing the genomes of 1000 Actinobacteria strains.</title>
        <authorList>
            <person name="Klenk H.-P."/>
        </authorList>
    </citation>
    <scope>NUCLEOTIDE SEQUENCE [LARGE SCALE GENOMIC DNA]</scope>
    <source>
        <strain evidence="2 3">DSM 45165</strain>
    </source>
</reference>
<feature type="compositionally biased region" description="Basic and acidic residues" evidence="1">
    <location>
        <begin position="98"/>
        <end position="107"/>
    </location>
</feature>
<dbReference type="RefSeq" id="WP_186383562.1">
    <property type="nucleotide sequence ID" value="NZ_PJMY01000003.1"/>
</dbReference>
<dbReference type="AlphaFoldDB" id="A0A2N3WF03"/>
<accession>A0A2N3WF03</accession>